<dbReference type="Proteomes" id="UP000070544">
    <property type="component" value="Unassembled WGS sequence"/>
</dbReference>
<dbReference type="SMART" id="SM00248">
    <property type="entry name" value="ANK"/>
    <property type="match status" value="3"/>
</dbReference>
<evidence type="ECO:0000313" key="1">
    <source>
        <dbReference type="EMBL" id="KXS14665.1"/>
    </source>
</evidence>
<evidence type="ECO:0000313" key="2">
    <source>
        <dbReference type="Proteomes" id="UP000070544"/>
    </source>
</evidence>
<keyword evidence="2" id="KW-1185">Reference proteome</keyword>
<accession>A0A139ADZ9</accession>
<proteinExistence type="predicted"/>
<protein>
    <submittedName>
        <fullName evidence="1">Uncharacterized protein</fullName>
    </submittedName>
</protein>
<dbReference type="EMBL" id="KQ965767">
    <property type="protein sequence ID" value="KXS14665.1"/>
    <property type="molecule type" value="Genomic_DNA"/>
</dbReference>
<name>A0A139ADZ9_GONPJ</name>
<dbReference type="OrthoDB" id="2184997at2759"/>
<reference evidence="1 2" key="1">
    <citation type="journal article" date="2015" name="Genome Biol. Evol.">
        <title>Phylogenomic analyses indicate that early fungi evolved digesting cell walls of algal ancestors of land plants.</title>
        <authorList>
            <person name="Chang Y."/>
            <person name="Wang S."/>
            <person name="Sekimoto S."/>
            <person name="Aerts A.L."/>
            <person name="Choi C."/>
            <person name="Clum A."/>
            <person name="LaButti K.M."/>
            <person name="Lindquist E.A."/>
            <person name="Yee Ngan C."/>
            <person name="Ohm R.A."/>
            <person name="Salamov A.A."/>
            <person name="Grigoriev I.V."/>
            <person name="Spatafora J.W."/>
            <person name="Berbee M.L."/>
        </authorList>
    </citation>
    <scope>NUCLEOTIDE SEQUENCE [LARGE SCALE GENOMIC DNA]</scope>
    <source>
        <strain evidence="1 2">JEL478</strain>
    </source>
</reference>
<dbReference type="InterPro" id="IPR036770">
    <property type="entry name" value="Ankyrin_rpt-contain_sf"/>
</dbReference>
<organism evidence="1 2">
    <name type="scientific">Gonapodya prolifera (strain JEL478)</name>
    <name type="common">Monoblepharis prolifera</name>
    <dbReference type="NCBI Taxonomy" id="1344416"/>
    <lineage>
        <taxon>Eukaryota</taxon>
        <taxon>Fungi</taxon>
        <taxon>Fungi incertae sedis</taxon>
        <taxon>Chytridiomycota</taxon>
        <taxon>Chytridiomycota incertae sedis</taxon>
        <taxon>Monoblepharidomycetes</taxon>
        <taxon>Monoblepharidales</taxon>
        <taxon>Gonapodyaceae</taxon>
        <taxon>Gonapodya</taxon>
    </lineage>
</organism>
<dbReference type="SUPFAM" id="SSF48403">
    <property type="entry name" value="Ankyrin repeat"/>
    <property type="match status" value="1"/>
</dbReference>
<dbReference type="InterPro" id="IPR002110">
    <property type="entry name" value="Ankyrin_rpt"/>
</dbReference>
<dbReference type="AlphaFoldDB" id="A0A139ADZ9"/>
<sequence length="223" mass="24421">MATEPNSESHGFRFRLLDFPPEIIARVATFSPTNRLAFPTGALNRYLRLVLSDPRDIASRALVRYASPEMALVAEAVRVEDVSVISDLCERGADVNAHVQFRGEKCFPLQVAEAYGHLKAVQFLLNAGAIIVISPFRNAVLEASTHGHSDILKVLLDRGVDLARYDTGTSASGLLFRRAGRTPFVCCSTKNLIDHGISLWQCISLFKGVTLTSLTSCCLMVLN</sequence>
<dbReference type="Gene3D" id="1.25.40.20">
    <property type="entry name" value="Ankyrin repeat-containing domain"/>
    <property type="match status" value="1"/>
</dbReference>
<gene>
    <name evidence="1" type="ORF">M427DRAFT_336592</name>
</gene>
<dbReference type="Pfam" id="PF12796">
    <property type="entry name" value="Ank_2"/>
    <property type="match status" value="1"/>
</dbReference>